<evidence type="ECO:0000313" key="3">
    <source>
        <dbReference type="Proteomes" id="UP000306409"/>
    </source>
</evidence>
<organism evidence="2 3">
    <name type="scientific">Ruminiclostridium herbifermentans</name>
    <dbReference type="NCBI Taxonomy" id="2488810"/>
    <lineage>
        <taxon>Bacteria</taxon>
        <taxon>Bacillati</taxon>
        <taxon>Bacillota</taxon>
        <taxon>Clostridia</taxon>
        <taxon>Eubacteriales</taxon>
        <taxon>Oscillospiraceae</taxon>
        <taxon>Ruminiclostridium</taxon>
    </lineage>
</organism>
<gene>
    <name evidence="2" type="ORF">EHE19_002075</name>
</gene>
<protein>
    <submittedName>
        <fullName evidence="2">MCP four helix bundle domain-containing protein</fullName>
    </submittedName>
</protein>
<accession>A0A4U7JJI2</accession>
<dbReference type="EMBL" id="CP061336">
    <property type="protein sequence ID" value="QNU68708.1"/>
    <property type="molecule type" value="Genomic_DNA"/>
</dbReference>
<dbReference type="RefSeq" id="WP_137697802.1">
    <property type="nucleotide sequence ID" value="NZ_CP061336.1"/>
</dbReference>
<dbReference type="InterPro" id="IPR024478">
    <property type="entry name" value="HlyB_4HB_MCP"/>
</dbReference>
<proteinExistence type="predicted"/>
<name>A0A4U7JJI2_9FIRM</name>
<dbReference type="Proteomes" id="UP000306409">
    <property type="component" value="Chromosome"/>
</dbReference>
<reference evidence="2 3" key="1">
    <citation type="submission" date="2020-09" db="EMBL/GenBank/DDBJ databases">
        <title>Characterization and genome sequencing of Ruminiclostridium sp. nov. MA18.</title>
        <authorList>
            <person name="Rettenmaier R."/>
            <person name="Kowollik M.-L."/>
            <person name="Liebl W."/>
            <person name="Zverlov V."/>
        </authorList>
    </citation>
    <scope>NUCLEOTIDE SEQUENCE [LARGE SCALE GENOMIC DNA]</scope>
    <source>
        <strain evidence="2 3">MA18</strain>
    </source>
</reference>
<evidence type="ECO:0000313" key="2">
    <source>
        <dbReference type="EMBL" id="QNU68708.1"/>
    </source>
</evidence>
<feature type="domain" description="Chemotaxis methyl-accepting receptor HlyB-like 4HB MCP" evidence="1">
    <location>
        <begin position="38"/>
        <end position="105"/>
    </location>
</feature>
<dbReference type="OrthoDB" id="9791237at2"/>
<keyword evidence="3" id="KW-1185">Reference proteome</keyword>
<sequence>MIYLGLFILICNPIFNKFRNIIINVSIIRIYFIGICNNLKIATKLLISFLIVAIIAGALGIYGISKISTINNAGKGLYEQNTKPLGDLAYIGTQYQRIRVNVLLVPIILNYRESN</sequence>
<dbReference type="AlphaFoldDB" id="A0A4U7JJI2"/>
<evidence type="ECO:0000259" key="1">
    <source>
        <dbReference type="Pfam" id="PF12729"/>
    </source>
</evidence>
<dbReference type="Pfam" id="PF12729">
    <property type="entry name" value="4HB_MCP_1"/>
    <property type="match status" value="1"/>
</dbReference>
<dbReference type="KEGG" id="rher:EHE19_002075"/>